<dbReference type="SUPFAM" id="SSF55729">
    <property type="entry name" value="Acyl-CoA N-acyltransferases (Nat)"/>
    <property type="match status" value="1"/>
</dbReference>
<keyword evidence="2" id="KW-1185">Reference proteome</keyword>
<dbReference type="Gene3D" id="3.40.630.30">
    <property type="match status" value="1"/>
</dbReference>
<evidence type="ECO:0000313" key="2">
    <source>
        <dbReference type="Proteomes" id="UP001138540"/>
    </source>
</evidence>
<dbReference type="InterPro" id="IPR016181">
    <property type="entry name" value="Acyl_CoA_acyltransferase"/>
</dbReference>
<protein>
    <recommendedName>
        <fullName evidence="3">N-acetyltransferase domain-containing protein</fullName>
    </recommendedName>
</protein>
<reference evidence="1 2" key="1">
    <citation type="submission" date="2020-08" db="EMBL/GenBank/DDBJ databases">
        <title>Exploring microbial biodiversity for novel pathways involved in the catabolism of aromatic compounds derived from lignin.</title>
        <authorList>
            <person name="Elkins J."/>
        </authorList>
    </citation>
    <scope>NUCLEOTIDE SEQUENCE [LARGE SCALE GENOMIC DNA]</scope>
    <source>
        <strain evidence="1 2">B1D3A</strain>
    </source>
</reference>
<accession>A0ABR6NAU9</accession>
<proteinExistence type="predicted"/>
<gene>
    <name evidence="1" type="ORF">HNP60_000366</name>
</gene>
<name>A0ABR6NAU9_9SPHN</name>
<dbReference type="Proteomes" id="UP001138540">
    <property type="component" value="Unassembled WGS sequence"/>
</dbReference>
<sequence>MTDLMLSLAQTDTADDPLFERFLTGYEGAFTLPDEMEDREGFARCLALNHGPDHARLAARFGAFRELCVIASDRADGTMTGGANFIAMAPDAATPGAPVTANLNYLYVCPQARGRGALRAFMKALHGLIGGLFGERAGTDVAIFIEQNDPFRMTPQAYERDSAHSGMDQFDRLRIWARMGAKVVDFPYVQPPLSAGQAADDTLVYSVMGLPGATLAPAVLRRHLAAFFGISVLKGAPLDAVPAAMAQLDRLDGMAARGETIALLDPAPFLAGPGDPRALLGSTGRPQSLREAVVSSIQS</sequence>
<evidence type="ECO:0008006" key="3">
    <source>
        <dbReference type="Google" id="ProtNLM"/>
    </source>
</evidence>
<dbReference type="EMBL" id="JACHKA010000001">
    <property type="protein sequence ID" value="MBB5984392.1"/>
    <property type="molecule type" value="Genomic_DNA"/>
</dbReference>
<comment type="caution">
    <text evidence="1">The sequence shown here is derived from an EMBL/GenBank/DDBJ whole genome shotgun (WGS) entry which is preliminary data.</text>
</comment>
<organism evidence="1 2">
    <name type="scientific">Sphingobium lignivorans</name>
    <dbReference type="NCBI Taxonomy" id="2735886"/>
    <lineage>
        <taxon>Bacteria</taxon>
        <taxon>Pseudomonadati</taxon>
        <taxon>Pseudomonadota</taxon>
        <taxon>Alphaproteobacteria</taxon>
        <taxon>Sphingomonadales</taxon>
        <taxon>Sphingomonadaceae</taxon>
        <taxon>Sphingobium</taxon>
    </lineage>
</organism>
<evidence type="ECO:0000313" key="1">
    <source>
        <dbReference type="EMBL" id="MBB5984392.1"/>
    </source>
</evidence>
<dbReference type="RefSeq" id="WP_184149448.1">
    <property type="nucleotide sequence ID" value="NZ_JACHKA010000001.1"/>
</dbReference>